<gene>
    <name evidence="2" type="ORF">NHX12_031621</name>
</gene>
<evidence type="ECO:0008006" key="4">
    <source>
        <dbReference type="Google" id="ProtNLM"/>
    </source>
</evidence>
<sequence length="362" mass="38878">MADAEMETKQDSDSAAVPGSKTEAIEVDKMSKRCTPTSPLPEPPCKSPRTHSPTPSATTLYPDAAGASTEPCPDAAEASAKPCPDAAGASTAPCPDAAEASAKPCPVAADAASVQAEEEPMEGSLSPSARRKSWRRSTMGRRSLPTPINPSATLCSSISLSLPAQERLEKLMEASMKLALARTEKLLQSTPNASLESFKKQAEDMQPKWCSLAEEMRSPRPTQQLPASKEKLQAEIQSWESLLTKHRQKAEALAGKVEQGQRSAVTLDPTSLSRSSQWALIQQKPDYHSVLSRQQPALHTIQLVIETQCKMVRELLSIQERSQMLVKETSGRLAADAGFQELSSDLIRSLVAVPSSTKAPAP</sequence>
<proteinExistence type="predicted"/>
<dbReference type="AlphaFoldDB" id="A0A9Q0IHH0"/>
<dbReference type="GO" id="GO:0000444">
    <property type="term" value="C:MIS12/MIND type complex"/>
    <property type="evidence" value="ECO:0007669"/>
    <property type="project" value="InterPro"/>
</dbReference>
<evidence type="ECO:0000313" key="3">
    <source>
        <dbReference type="Proteomes" id="UP001148018"/>
    </source>
</evidence>
<feature type="region of interest" description="Disordered" evidence="1">
    <location>
        <begin position="1"/>
        <end position="150"/>
    </location>
</feature>
<dbReference type="GO" id="GO:0051301">
    <property type="term" value="P:cell division"/>
    <property type="evidence" value="ECO:0007669"/>
    <property type="project" value="InterPro"/>
</dbReference>
<dbReference type="GO" id="GO:0007059">
    <property type="term" value="P:chromosome segregation"/>
    <property type="evidence" value="ECO:0007669"/>
    <property type="project" value="InterPro"/>
</dbReference>
<feature type="compositionally biased region" description="Polar residues" evidence="1">
    <location>
        <begin position="50"/>
        <end position="59"/>
    </location>
</feature>
<organism evidence="2 3">
    <name type="scientific">Muraenolepis orangiensis</name>
    <name type="common">Patagonian moray cod</name>
    <dbReference type="NCBI Taxonomy" id="630683"/>
    <lineage>
        <taxon>Eukaryota</taxon>
        <taxon>Metazoa</taxon>
        <taxon>Chordata</taxon>
        <taxon>Craniata</taxon>
        <taxon>Vertebrata</taxon>
        <taxon>Euteleostomi</taxon>
        <taxon>Actinopterygii</taxon>
        <taxon>Neopterygii</taxon>
        <taxon>Teleostei</taxon>
        <taxon>Neoteleostei</taxon>
        <taxon>Acanthomorphata</taxon>
        <taxon>Zeiogadaria</taxon>
        <taxon>Gadariae</taxon>
        <taxon>Gadiformes</taxon>
        <taxon>Muraenolepidoidei</taxon>
        <taxon>Muraenolepididae</taxon>
        <taxon>Muraenolepis</taxon>
    </lineage>
</organism>
<accession>A0A9Q0IHH0</accession>
<dbReference type="InterPro" id="IPR013218">
    <property type="entry name" value="Dsn1/Mis13"/>
</dbReference>
<name>A0A9Q0IHH0_9TELE</name>
<dbReference type="Proteomes" id="UP001148018">
    <property type="component" value="Unassembled WGS sequence"/>
</dbReference>
<reference evidence="2" key="1">
    <citation type="submission" date="2022-07" db="EMBL/GenBank/DDBJ databases">
        <title>Chromosome-level genome of Muraenolepis orangiensis.</title>
        <authorList>
            <person name="Kim J."/>
        </authorList>
    </citation>
    <scope>NUCLEOTIDE SEQUENCE</scope>
    <source>
        <strain evidence="2">KU_S4_2022</strain>
        <tissue evidence="2">Muscle</tissue>
    </source>
</reference>
<protein>
    <recommendedName>
        <fullName evidence="4">DSN1</fullName>
    </recommendedName>
</protein>
<dbReference type="EMBL" id="JANIIK010000047">
    <property type="protein sequence ID" value="KAJ3600642.1"/>
    <property type="molecule type" value="Genomic_DNA"/>
</dbReference>
<dbReference type="PANTHER" id="PTHR14778:SF2">
    <property type="entry name" value="KINETOCHORE-ASSOCIATED PROTEIN DSN1 HOMOLOG"/>
    <property type="match status" value="1"/>
</dbReference>
<feature type="compositionally biased region" description="Basic and acidic residues" evidence="1">
    <location>
        <begin position="1"/>
        <end position="12"/>
    </location>
</feature>
<feature type="compositionally biased region" description="Basic residues" evidence="1">
    <location>
        <begin position="129"/>
        <end position="139"/>
    </location>
</feature>
<evidence type="ECO:0000313" key="2">
    <source>
        <dbReference type="EMBL" id="KAJ3600642.1"/>
    </source>
</evidence>
<keyword evidence="3" id="KW-1185">Reference proteome</keyword>
<dbReference type="OrthoDB" id="10044040at2759"/>
<dbReference type="PANTHER" id="PTHR14778">
    <property type="entry name" value="KINETOCHORE-ASSOCIATED PROTEIN DSN1 HOMOLOG"/>
    <property type="match status" value="1"/>
</dbReference>
<comment type="caution">
    <text evidence="2">The sequence shown here is derived from an EMBL/GenBank/DDBJ whole genome shotgun (WGS) entry which is preliminary data.</text>
</comment>
<evidence type="ECO:0000256" key="1">
    <source>
        <dbReference type="SAM" id="MobiDB-lite"/>
    </source>
</evidence>